<organism evidence="1 2">
    <name type="scientific">Cetraspora pellucida</name>
    <dbReference type="NCBI Taxonomy" id="1433469"/>
    <lineage>
        <taxon>Eukaryota</taxon>
        <taxon>Fungi</taxon>
        <taxon>Fungi incertae sedis</taxon>
        <taxon>Mucoromycota</taxon>
        <taxon>Glomeromycotina</taxon>
        <taxon>Glomeromycetes</taxon>
        <taxon>Diversisporales</taxon>
        <taxon>Gigasporaceae</taxon>
        <taxon>Cetraspora</taxon>
    </lineage>
</organism>
<comment type="caution">
    <text evidence="1">The sequence shown here is derived from an EMBL/GenBank/DDBJ whole genome shotgun (WGS) entry which is preliminary data.</text>
</comment>
<evidence type="ECO:0000313" key="2">
    <source>
        <dbReference type="Proteomes" id="UP000789759"/>
    </source>
</evidence>
<proteinExistence type="predicted"/>
<evidence type="ECO:0000313" key="1">
    <source>
        <dbReference type="EMBL" id="CAG8510177.1"/>
    </source>
</evidence>
<accession>A0A9N9F516</accession>
<dbReference type="AlphaFoldDB" id="A0A9N9F516"/>
<dbReference type="OrthoDB" id="2434658at2759"/>
<protein>
    <submittedName>
        <fullName evidence="1">14895_t:CDS:1</fullName>
    </submittedName>
</protein>
<reference evidence="1" key="1">
    <citation type="submission" date="2021-06" db="EMBL/GenBank/DDBJ databases">
        <authorList>
            <person name="Kallberg Y."/>
            <person name="Tangrot J."/>
            <person name="Rosling A."/>
        </authorList>
    </citation>
    <scope>NUCLEOTIDE SEQUENCE</scope>
    <source>
        <strain evidence="1">FL966</strain>
    </source>
</reference>
<dbReference type="Proteomes" id="UP000789759">
    <property type="component" value="Unassembled WGS sequence"/>
</dbReference>
<dbReference type="EMBL" id="CAJVQA010001309">
    <property type="protein sequence ID" value="CAG8510177.1"/>
    <property type="molecule type" value="Genomic_DNA"/>
</dbReference>
<sequence length="126" mass="14622">MVNARKWLNEKISEDQRVQATCLYIYGKCLIGELNLNSFVNLKELCISSKSNQKLTSLKIDKCNKLIALTISYTNLERLISTIRNVKSTDIDDLKLKTKKIEEEYLEYQLAAIKDKYSWLEVLLEA</sequence>
<gene>
    <name evidence="1" type="ORF">CPELLU_LOCUS2879</name>
</gene>
<dbReference type="InterPro" id="IPR032675">
    <property type="entry name" value="LRR_dom_sf"/>
</dbReference>
<name>A0A9N9F516_9GLOM</name>
<dbReference type="Gene3D" id="3.80.10.10">
    <property type="entry name" value="Ribonuclease Inhibitor"/>
    <property type="match status" value="1"/>
</dbReference>
<keyword evidence="2" id="KW-1185">Reference proteome</keyword>